<keyword evidence="1" id="KW-0175">Coiled coil</keyword>
<feature type="transmembrane region" description="Helical" evidence="2">
    <location>
        <begin position="6"/>
        <end position="25"/>
    </location>
</feature>
<sequence>MNLIYTAFLSGLAGMLAVTLIHRILGRRWALTAELAQQRQRVRALQNATDSVLAHARLVTAQARMLDIDTIEPVPATHESYADLAAEVGRTHPKAAGLFFELLDLDHALRLSIILREGRFLKARKAQPLLFKLPSARRIHRRISFTAIDPAVQELLGSHLRDIEEKCAALERALAEAARELGEAYKSLPARFSLPL</sequence>
<evidence type="ECO:0000256" key="2">
    <source>
        <dbReference type="SAM" id="Phobius"/>
    </source>
</evidence>
<keyword evidence="2" id="KW-0812">Transmembrane</keyword>
<accession>A0A365HCA3</accession>
<proteinExistence type="predicted"/>
<dbReference type="EMBL" id="QLYX01000001">
    <property type="protein sequence ID" value="RAY16764.1"/>
    <property type="molecule type" value="Genomic_DNA"/>
</dbReference>
<gene>
    <name evidence="3" type="ORF">DPM19_00920</name>
</gene>
<evidence type="ECO:0000256" key="1">
    <source>
        <dbReference type="SAM" id="Coils"/>
    </source>
</evidence>
<keyword evidence="2" id="KW-1133">Transmembrane helix</keyword>
<organism evidence="3 4">
    <name type="scientific">Actinomadura craniellae</name>
    <dbReference type="NCBI Taxonomy" id="2231787"/>
    <lineage>
        <taxon>Bacteria</taxon>
        <taxon>Bacillati</taxon>
        <taxon>Actinomycetota</taxon>
        <taxon>Actinomycetes</taxon>
        <taxon>Streptosporangiales</taxon>
        <taxon>Thermomonosporaceae</taxon>
        <taxon>Actinomadura</taxon>
    </lineage>
</organism>
<dbReference type="AlphaFoldDB" id="A0A365HCA3"/>
<keyword evidence="4" id="KW-1185">Reference proteome</keyword>
<dbReference type="Proteomes" id="UP000251891">
    <property type="component" value="Unassembled WGS sequence"/>
</dbReference>
<name>A0A365HCA3_9ACTN</name>
<keyword evidence="2" id="KW-0472">Membrane</keyword>
<dbReference type="RefSeq" id="WP_111862816.1">
    <property type="nucleotide sequence ID" value="NZ_QLYX01000001.1"/>
</dbReference>
<comment type="caution">
    <text evidence="3">The sequence shown here is derived from an EMBL/GenBank/DDBJ whole genome shotgun (WGS) entry which is preliminary data.</text>
</comment>
<reference evidence="3 4" key="1">
    <citation type="submission" date="2018-06" db="EMBL/GenBank/DDBJ databases">
        <title>Actinomadura craniellae sp. nov. isolated from marine sponge Craniella sp.</title>
        <authorList>
            <person name="Li L."/>
            <person name="Xu Q.H."/>
            <person name="Lin H.W."/>
            <person name="Lu Y.H."/>
        </authorList>
    </citation>
    <scope>NUCLEOTIDE SEQUENCE [LARGE SCALE GENOMIC DNA]</scope>
    <source>
        <strain evidence="3 4">LHW63021</strain>
    </source>
</reference>
<evidence type="ECO:0000313" key="3">
    <source>
        <dbReference type="EMBL" id="RAY16764.1"/>
    </source>
</evidence>
<feature type="coiled-coil region" evidence="1">
    <location>
        <begin position="160"/>
        <end position="187"/>
    </location>
</feature>
<evidence type="ECO:0000313" key="4">
    <source>
        <dbReference type="Proteomes" id="UP000251891"/>
    </source>
</evidence>
<protein>
    <submittedName>
        <fullName evidence="3">Uncharacterized protein</fullName>
    </submittedName>
</protein>